<dbReference type="GO" id="GO:0003735">
    <property type="term" value="F:structural constituent of ribosome"/>
    <property type="evidence" value="ECO:0007669"/>
    <property type="project" value="InterPro"/>
</dbReference>
<feature type="compositionally biased region" description="Basic and acidic residues" evidence="1">
    <location>
        <begin position="13"/>
        <end position="35"/>
    </location>
</feature>
<dbReference type="InterPro" id="IPR036394">
    <property type="entry name" value="Ribosomal_uL22_sf"/>
</dbReference>
<gene>
    <name evidence="2" type="ORF">QTO34_002597</name>
</gene>
<reference evidence="2" key="1">
    <citation type="submission" date="2023-06" db="EMBL/GenBank/DDBJ databases">
        <title>Reference genome for the Northern bat (Eptesicus nilssonii), a most northern bat species.</title>
        <authorList>
            <person name="Laine V.N."/>
            <person name="Pulliainen A.T."/>
            <person name="Lilley T.M."/>
        </authorList>
    </citation>
    <scope>NUCLEOTIDE SEQUENCE</scope>
    <source>
        <strain evidence="2">BLF_Eptnil</strain>
        <tissue evidence="2">Kidney</tissue>
    </source>
</reference>
<dbReference type="GO" id="GO:0005840">
    <property type="term" value="C:ribosome"/>
    <property type="evidence" value="ECO:0007669"/>
    <property type="project" value="InterPro"/>
</dbReference>
<feature type="compositionally biased region" description="Low complexity" evidence="1">
    <location>
        <begin position="1"/>
        <end position="12"/>
    </location>
</feature>
<dbReference type="AlphaFoldDB" id="A0AA40HSK1"/>
<dbReference type="GO" id="GO:0006412">
    <property type="term" value="P:translation"/>
    <property type="evidence" value="ECO:0007669"/>
    <property type="project" value="InterPro"/>
</dbReference>
<organism evidence="2 3">
    <name type="scientific">Cnephaeus nilssonii</name>
    <name type="common">Northern bat</name>
    <name type="synonym">Eptesicus nilssonii</name>
    <dbReference type="NCBI Taxonomy" id="3371016"/>
    <lineage>
        <taxon>Eukaryota</taxon>
        <taxon>Metazoa</taxon>
        <taxon>Chordata</taxon>
        <taxon>Craniata</taxon>
        <taxon>Vertebrata</taxon>
        <taxon>Euteleostomi</taxon>
        <taxon>Mammalia</taxon>
        <taxon>Eutheria</taxon>
        <taxon>Laurasiatheria</taxon>
        <taxon>Chiroptera</taxon>
        <taxon>Yangochiroptera</taxon>
        <taxon>Vespertilionidae</taxon>
        <taxon>Cnephaeus</taxon>
    </lineage>
</organism>
<sequence length="411" mass="45480">MAAAQPPRASRASGKEESMNRQDSRDKADKNEKQQQTELALEKCNYMNVHIQQAGASWSRQTDKALEHPERPLQREGLSAAELATVCSGAALETRTAFGRRSDRRVARGKLVLAENWSRQPEAVLTGLCCEGAMLRVGLVVLRSSELSGKKQRVEPLAASAGPCSPGFIRKVAWKDVQKVSITALKGKMLTKKGNRPHRCGSVVEHRPLNHEVKVRLQHEVTSENGSSCSLDAENLTKSCKSRGSNPCVHFKNIRETAQTSGRGILWKSHTQGAKEPHVARELQFADHWPRPSKECISKKHQVCEDVILQKQSVPFGVTIVKLVGVPRPKQWGWAQDGPGSEVASPAQPRVFFSRVHTPEQTPATPHPIREHSAQDAPTPPPPPPTPLRWRGPRDDNHTAEGQFLGCEHRR</sequence>
<keyword evidence="3" id="KW-1185">Reference proteome</keyword>
<dbReference type="EMBL" id="JAULJE010000012">
    <property type="protein sequence ID" value="KAK1336565.1"/>
    <property type="molecule type" value="Genomic_DNA"/>
</dbReference>
<feature type="compositionally biased region" description="Pro residues" evidence="1">
    <location>
        <begin position="378"/>
        <end position="387"/>
    </location>
</feature>
<evidence type="ECO:0000313" key="2">
    <source>
        <dbReference type="EMBL" id="KAK1336565.1"/>
    </source>
</evidence>
<dbReference type="Gene3D" id="3.90.470.10">
    <property type="entry name" value="Ribosomal protein L22/L17"/>
    <property type="match status" value="1"/>
</dbReference>
<proteinExistence type="predicted"/>
<feature type="region of interest" description="Disordered" evidence="1">
    <location>
        <begin position="359"/>
        <end position="411"/>
    </location>
</feature>
<dbReference type="Proteomes" id="UP001177744">
    <property type="component" value="Unassembled WGS sequence"/>
</dbReference>
<accession>A0AA40HSK1</accession>
<evidence type="ECO:0000256" key="1">
    <source>
        <dbReference type="SAM" id="MobiDB-lite"/>
    </source>
</evidence>
<name>A0AA40HSK1_CNENI</name>
<comment type="caution">
    <text evidence="2">The sequence shown here is derived from an EMBL/GenBank/DDBJ whole genome shotgun (WGS) entry which is preliminary data.</text>
</comment>
<protein>
    <submittedName>
        <fullName evidence="2">Uncharacterized protein</fullName>
    </submittedName>
</protein>
<evidence type="ECO:0000313" key="3">
    <source>
        <dbReference type="Proteomes" id="UP001177744"/>
    </source>
</evidence>
<feature type="region of interest" description="Disordered" evidence="1">
    <location>
        <begin position="1"/>
        <end position="36"/>
    </location>
</feature>